<dbReference type="Proteomes" id="UP000326799">
    <property type="component" value="Unassembled WGS sequence"/>
</dbReference>
<feature type="region of interest" description="Disordered" evidence="1">
    <location>
        <begin position="45"/>
        <end position="72"/>
    </location>
</feature>
<name>A0A5N6E5T8_9EURO</name>
<evidence type="ECO:0000313" key="3">
    <source>
        <dbReference type="Proteomes" id="UP000326799"/>
    </source>
</evidence>
<proteinExistence type="predicted"/>
<evidence type="ECO:0000256" key="1">
    <source>
        <dbReference type="SAM" id="MobiDB-lite"/>
    </source>
</evidence>
<keyword evidence="3" id="KW-1185">Reference proteome</keyword>
<evidence type="ECO:0000313" key="2">
    <source>
        <dbReference type="EMBL" id="KAB8212738.1"/>
    </source>
</evidence>
<gene>
    <name evidence="2" type="ORF">BDV33DRAFT_210935</name>
</gene>
<accession>A0A5N6E5T8</accession>
<feature type="region of interest" description="Disordered" evidence="1">
    <location>
        <begin position="116"/>
        <end position="135"/>
    </location>
</feature>
<feature type="non-terminal residue" evidence="2">
    <location>
        <position position="1"/>
    </location>
</feature>
<protein>
    <submittedName>
        <fullName evidence="2">Uncharacterized protein</fullName>
    </submittedName>
</protein>
<feature type="compositionally biased region" description="Low complexity" evidence="1">
    <location>
        <begin position="197"/>
        <end position="208"/>
    </location>
</feature>
<dbReference type="AlphaFoldDB" id="A0A5N6E5T8"/>
<organism evidence="2 3">
    <name type="scientific">Aspergillus novoparasiticus</name>
    <dbReference type="NCBI Taxonomy" id="986946"/>
    <lineage>
        <taxon>Eukaryota</taxon>
        <taxon>Fungi</taxon>
        <taxon>Dikarya</taxon>
        <taxon>Ascomycota</taxon>
        <taxon>Pezizomycotina</taxon>
        <taxon>Eurotiomycetes</taxon>
        <taxon>Eurotiomycetidae</taxon>
        <taxon>Eurotiales</taxon>
        <taxon>Aspergillaceae</taxon>
        <taxon>Aspergillus</taxon>
        <taxon>Aspergillus subgen. Circumdati</taxon>
    </lineage>
</organism>
<reference evidence="2 3" key="1">
    <citation type="submission" date="2019-04" db="EMBL/GenBank/DDBJ databases">
        <title>Fungal friends and foes A comparative genomics study of 23 Aspergillus species from section Flavi.</title>
        <authorList>
            <consortium name="DOE Joint Genome Institute"/>
            <person name="Kjaerbolling I."/>
            <person name="Vesth T.C."/>
            <person name="Frisvad J.C."/>
            <person name="Nybo J.L."/>
            <person name="Theobald S."/>
            <person name="Kildgaard S."/>
            <person name="Petersen T.I."/>
            <person name="Kuo A."/>
            <person name="Sato A."/>
            <person name="Lyhne E.K."/>
            <person name="Kogle M.E."/>
            <person name="Wiebenga A."/>
            <person name="Kun R.S."/>
            <person name="Lubbers R.J."/>
            <person name="Makela M.R."/>
            <person name="Barry K."/>
            <person name="Chovatia M."/>
            <person name="Clum A."/>
            <person name="Daum C."/>
            <person name="Haridas S."/>
            <person name="He G."/>
            <person name="LaButti K."/>
            <person name="Lipzen A."/>
            <person name="Mondo S."/>
            <person name="Pangilinan J."/>
            <person name="Riley R."/>
            <person name="Salamov A."/>
            <person name="Simmons B.A."/>
            <person name="Magnuson J.K."/>
            <person name="Henrissat B."/>
            <person name="Mortensen U.H."/>
            <person name="Larsen T.O."/>
            <person name="De vries R.P."/>
            <person name="Grigoriev I.V."/>
            <person name="Machida M."/>
            <person name="Baker S.E."/>
            <person name="Andersen M.R."/>
        </authorList>
    </citation>
    <scope>NUCLEOTIDE SEQUENCE [LARGE SCALE GENOMIC DNA]</scope>
    <source>
        <strain evidence="2 3">CBS 126849</strain>
    </source>
</reference>
<feature type="region of interest" description="Disordered" evidence="1">
    <location>
        <begin position="152"/>
        <end position="248"/>
    </location>
</feature>
<sequence>QLLELVFYLVLGSERVKLEKVFLPAANWIDESELRWEQSAAVLDLPPHRRTQPTKQGRKPKRRRSIWEEPDEPEVIPTTKTLNRSAVLSSNRYLSTSHPSPRVDTLAHTNASRPQLTTITDGSSSTIQSFTQPPLEPSLEVLTESVGVGLEENSKVDNGIELPEPNSAEKLNANTSLPAPPVVLRRKARPSGRSDRISISSICGRSGDTAGPEPRLQQTDGTPSIDIDRQGRTFSLGPNGGTTTPDVHEPDMERARIFLQGLSGLSQQFTPADSWKLKTKLLSIQMASNQFRSYLKQNHAPEVLQKFYHLLPEDRSLRDELCKVIEQLSCLGKDSTKKPNESTIEVDNESAGVLGHHSLPFQTSPDLVVHLAEAVPTKRKPKCVNCQELGHTFINCTQKSRWSVQTRSKR</sequence>
<feature type="compositionally biased region" description="Polar residues" evidence="1">
    <location>
        <begin position="116"/>
        <end position="132"/>
    </location>
</feature>
<feature type="compositionally biased region" description="Basic residues" evidence="1">
    <location>
        <begin position="48"/>
        <end position="64"/>
    </location>
</feature>
<dbReference type="EMBL" id="ML733941">
    <property type="protein sequence ID" value="KAB8212738.1"/>
    <property type="molecule type" value="Genomic_DNA"/>
</dbReference>